<evidence type="ECO:0000259" key="1">
    <source>
        <dbReference type="Pfam" id="PF03354"/>
    </source>
</evidence>
<reference evidence="3 4" key="1">
    <citation type="submission" date="2019-02" db="EMBL/GenBank/DDBJ databases">
        <title>Deep-cultivation of Planctomycetes and their phenomic and genomic characterization uncovers novel biology.</title>
        <authorList>
            <person name="Wiegand S."/>
            <person name="Jogler M."/>
            <person name="Boedeker C."/>
            <person name="Pinto D."/>
            <person name="Vollmers J."/>
            <person name="Rivas-Marin E."/>
            <person name="Kohn T."/>
            <person name="Peeters S.H."/>
            <person name="Heuer A."/>
            <person name="Rast P."/>
            <person name="Oberbeckmann S."/>
            <person name="Bunk B."/>
            <person name="Jeske O."/>
            <person name="Meyerdierks A."/>
            <person name="Storesund J.E."/>
            <person name="Kallscheuer N."/>
            <person name="Luecker S."/>
            <person name="Lage O.M."/>
            <person name="Pohl T."/>
            <person name="Merkel B.J."/>
            <person name="Hornburger P."/>
            <person name="Mueller R.-W."/>
            <person name="Bruemmer F."/>
            <person name="Labrenz M."/>
            <person name="Spormann A.M."/>
            <person name="Op Den Camp H."/>
            <person name="Overmann J."/>
            <person name="Amann R."/>
            <person name="Jetten M.S.M."/>
            <person name="Mascher T."/>
            <person name="Medema M.H."/>
            <person name="Devos D.P."/>
            <person name="Kaster A.-K."/>
            <person name="Ovreas L."/>
            <person name="Rohde M."/>
            <person name="Galperin M.Y."/>
            <person name="Jogler C."/>
        </authorList>
    </citation>
    <scope>NUCLEOTIDE SEQUENCE [LARGE SCALE GENOMIC DNA]</scope>
    <source>
        <strain evidence="3 4">V7</strain>
    </source>
</reference>
<name>A0A5C6FY76_9PLAN</name>
<dbReference type="InterPro" id="IPR046461">
    <property type="entry name" value="TerL_ATPase"/>
</dbReference>
<dbReference type="Gene3D" id="3.40.50.300">
    <property type="entry name" value="P-loop containing nucleotide triphosphate hydrolases"/>
    <property type="match status" value="1"/>
</dbReference>
<dbReference type="Pfam" id="PF20441">
    <property type="entry name" value="TerL_nuclease"/>
    <property type="match status" value="1"/>
</dbReference>
<dbReference type="InterPro" id="IPR046462">
    <property type="entry name" value="TerL_nuclease"/>
</dbReference>
<dbReference type="PANTHER" id="PTHR41287:SF1">
    <property type="entry name" value="PROTEIN YMFN"/>
    <property type="match status" value="1"/>
</dbReference>
<protein>
    <submittedName>
        <fullName evidence="3">Phage Terminase</fullName>
    </submittedName>
</protein>
<evidence type="ECO:0000259" key="2">
    <source>
        <dbReference type="Pfam" id="PF20441"/>
    </source>
</evidence>
<feature type="domain" description="Terminase large subunit-like ATPase" evidence="1">
    <location>
        <begin position="87"/>
        <end position="255"/>
    </location>
</feature>
<dbReference type="EMBL" id="SJPZ01000001">
    <property type="protein sequence ID" value="TWU67294.1"/>
    <property type="molecule type" value="Genomic_DNA"/>
</dbReference>
<dbReference type="Gene3D" id="3.30.420.240">
    <property type="match status" value="1"/>
</dbReference>
<gene>
    <name evidence="3" type="ORF">V7x_28680</name>
</gene>
<dbReference type="GO" id="GO:0004519">
    <property type="term" value="F:endonuclease activity"/>
    <property type="evidence" value="ECO:0007669"/>
    <property type="project" value="InterPro"/>
</dbReference>
<dbReference type="InterPro" id="IPR027417">
    <property type="entry name" value="P-loop_NTPase"/>
</dbReference>
<accession>A0A5C6FY76</accession>
<evidence type="ECO:0000313" key="4">
    <source>
        <dbReference type="Proteomes" id="UP000316476"/>
    </source>
</evidence>
<dbReference type="OrthoDB" id="9760250at2"/>
<dbReference type="AlphaFoldDB" id="A0A5C6FY76"/>
<sequence length="576" mass="65130">MPKQRKHNPTPARVHRLTAAKAKARREGWLGMIRSEADERAVLDGYYFCRQSADHCTEFFPKFLRHSKNRYAGQPFELLDWQRDDLLAPLFGWMKPEGLRRFTKVYVEIPKKNGKSTLVSGVGIYMLAFDGEPGAKCFSAATDKKQAKIVHDEAIAMINASERLQSVLRVNQSTSEIFYDAKNCVYSALSSVVNSKEGLDGHFASCDEMHAWNGYALWDCLKYMGRARDQPIIFIITTAGEEEEGVCWDQHAYVESIRDGTVYDPRYFGLIYSCTEDQLRGTSNQDGTPWQGLLDPELQKQANPSLGATINPGEFMADMQEAINTPRTIPAAMRYGFNVWCRTESVWLPKDAHDRNLGEYTDADMDGCTCFGGLDLGKTSDPTAVSLMFRDSDDPELYFRLNYFWLPEATAWDLRDKVDFTAWAGNPLNHLVLTEGDVADYARIRADIKALADRYDITDLAFDPWNATDMAQQLEAAGIKCVEFGQSAANFNEPTKEYERLITAGKMLHNGNDIIGWMTKHVRVKSDVNDNLRPIKPARDDVEEKHKKIDGIVTDLMALGRWLSERPPSRGAALIY</sequence>
<dbReference type="PANTHER" id="PTHR41287">
    <property type="match status" value="1"/>
</dbReference>
<comment type="caution">
    <text evidence="3">The sequence shown here is derived from an EMBL/GenBank/DDBJ whole genome shotgun (WGS) entry which is preliminary data.</text>
</comment>
<dbReference type="Proteomes" id="UP000316476">
    <property type="component" value="Unassembled WGS sequence"/>
</dbReference>
<organism evidence="3 4">
    <name type="scientific">Crateriforma conspicua</name>
    <dbReference type="NCBI Taxonomy" id="2527996"/>
    <lineage>
        <taxon>Bacteria</taxon>
        <taxon>Pseudomonadati</taxon>
        <taxon>Planctomycetota</taxon>
        <taxon>Planctomycetia</taxon>
        <taxon>Planctomycetales</taxon>
        <taxon>Planctomycetaceae</taxon>
        <taxon>Crateriforma</taxon>
    </lineage>
</organism>
<feature type="domain" description="Terminase large subunit-like endonuclease" evidence="2">
    <location>
        <begin position="295"/>
        <end position="562"/>
    </location>
</feature>
<dbReference type="RefSeq" id="WP_146413726.1">
    <property type="nucleotide sequence ID" value="NZ_SJPZ01000001.1"/>
</dbReference>
<evidence type="ECO:0000313" key="3">
    <source>
        <dbReference type="EMBL" id="TWU67294.1"/>
    </source>
</evidence>
<dbReference type="Pfam" id="PF03354">
    <property type="entry name" value="TerL_ATPase"/>
    <property type="match status" value="1"/>
</dbReference>
<dbReference type="InterPro" id="IPR005021">
    <property type="entry name" value="Terminase_largesu-like"/>
</dbReference>
<proteinExistence type="predicted"/>